<feature type="repeat" description="PPR" evidence="2">
    <location>
        <begin position="138"/>
        <end position="172"/>
    </location>
</feature>
<proteinExistence type="predicted"/>
<dbReference type="PANTHER" id="PTHR47926">
    <property type="entry name" value="PENTATRICOPEPTIDE REPEAT-CONTAINING PROTEIN"/>
    <property type="match status" value="1"/>
</dbReference>
<dbReference type="PANTHER" id="PTHR47926:SF419">
    <property type="entry name" value="(WILD MALAYSIAN BANANA) HYPOTHETICAL PROTEIN"/>
    <property type="match status" value="1"/>
</dbReference>
<feature type="repeat" description="PPR" evidence="2">
    <location>
        <begin position="565"/>
        <end position="599"/>
    </location>
</feature>
<dbReference type="AlphaFoldDB" id="A0AAP0IQV8"/>
<comment type="caution">
    <text evidence="3">The sequence shown here is derived from an EMBL/GenBank/DDBJ whole genome shotgun (WGS) entry which is preliminary data.</text>
</comment>
<dbReference type="Proteomes" id="UP001419268">
    <property type="component" value="Unassembled WGS sequence"/>
</dbReference>
<dbReference type="GO" id="GO:0003723">
    <property type="term" value="F:RNA binding"/>
    <property type="evidence" value="ECO:0007669"/>
    <property type="project" value="InterPro"/>
</dbReference>
<feature type="repeat" description="PPR" evidence="2">
    <location>
        <begin position="332"/>
        <end position="366"/>
    </location>
</feature>
<dbReference type="Pfam" id="PF13041">
    <property type="entry name" value="PPR_2"/>
    <property type="match status" value="4"/>
</dbReference>
<dbReference type="PROSITE" id="PS51375">
    <property type="entry name" value="PPR"/>
    <property type="match status" value="7"/>
</dbReference>
<keyword evidence="1" id="KW-0677">Repeat</keyword>
<keyword evidence="4" id="KW-1185">Reference proteome</keyword>
<evidence type="ECO:0000256" key="2">
    <source>
        <dbReference type="PROSITE-ProRule" id="PRU00708"/>
    </source>
</evidence>
<evidence type="ECO:0008006" key="5">
    <source>
        <dbReference type="Google" id="ProtNLM"/>
    </source>
</evidence>
<gene>
    <name evidence="3" type="ORF">Scep_017858</name>
</gene>
<dbReference type="FunFam" id="1.25.40.10:FF:000090">
    <property type="entry name" value="Pentatricopeptide repeat-containing protein, chloroplastic"/>
    <property type="match status" value="1"/>
</dbReference>
<feature type="repeat" description="PPR" evidence="2">
    <location>
        <begin position="200"/>
        <end position="234"/>
    </location>
</feature>
<evidence type="ECO:0000313" key="4">
    <source>
        <dbReference type="Proteomes" id="UP001419268"/>
    </source>
</evidence>
<dbReference type="InterPro" id="IPR046848">
    <property type="entry name" value="E_motif"/>
</dbReference>
<name>A0AAP0IQV8_9MAGN</name>
<dbReference type="Gene3D" id="1.25.40.10">
    <property type="entry name" value="Tetratricopeptide repeat domain"/>
    <property type="match status" value="6"/>
</dbReference>
<dbReference type="InterPro" id="IPR011990">
    <property type="entry name" value="TPR-like_helical_dom_sf"/>
</dbReference>
<evidence type="ECO:0000313" key="3">
    <source>
        <dbReference type="EMBL" id="KAK9119765.1"/>
    </source>
</evidence>
<evidence type="ECO:0000256" key="1">
    <source>
        <dbReference type="ARBA" id="ARBA00022737"/>
    </source>
</evidence>
<feature type="repeat" description="PPR" evidence="2">
    <location>
        <begin position="301"/>
        <end position="331"/>
    </location>
</feature>
<dbReference type="Pfam" id="PF01535">
    <property type="entry name" value="PPR"/>
    <property type="match status" value="7"/>
</dbReference>
<dbReference type="EMBL" id="JBBNAG010000007">
    <property type="protein sequence ID" value="KAK9119765.1"/>
    <property type="molecule type" value="Genomic_DNA"/>
</dbReference>
<feature type="repeat" description="PPR" evidence="2">
    <location>
        <begin position="433"/>
        <end position="463"/>
    </location>
</feature>
<organism evidence="3 4">
    <name type="scientific">Stephania cephalantha</name>
    <dbReference type="NCBI Taxonomy" id="152367"/>
    <lineage>
        <taxon>Eukaryota</taxon>
        <taxon>Viridiplantae</taxon>
        <taxon>Streptophyta</taxon>
        <taxon>Embryophyta</taxon>
        <taxon>Tracheophyta</taxon>
        <taxon>Spermatophyta</taxon>
        <taxon>Magnoliopsida</taxon>
        <taxon>Ranunculales</taxon>
        <taxon>Menispermaceae</taxon>
        <taxon>Menispermoideae</taxon>
        <taxon>Cissampelideae</taxon>
        <taxon>Stephania</taxon>
    </lineage>
</organism>
<feature type="repeat" description="PPR" evidence="2">
    <location>
        <begin position="464"/>
        <end position="498"/>
    </location>
</feature>
<dbReference type="InterPro" id="IPR046960">
    <property type="entry name" value="PPR_At4g14850-like_plant"/>
</dbReference>
<reference evidence="3 4" key="1">
    <citation type="submission" date="2024-01" db="EMBL/GenBank/DDBJ databases">
        <title>Genome assemblies of Stephania.</title>
        <authorList>
            <person name="Yang L."/>
        </authorList>
    </citation>
    <scope>NUCLEOTIDE SEQUENCE [LARGE SCALE GENOMIC DNA]</scope>
    <source>
        <strain evidence="3">JXDWG</strain>
        <tissue evidence="3">Leaf</tissue>
    </source>
</reference>
<dbReference type="Pfam" id="PF20431">
    <property type="entry name" value="E_motif"/>
    <property type="match status" value="1"/>
</dbReference>
<sequence>MKRAKITVLNRFSISTNQNKAWQRSATATHQFLHCFSSTTSTVSNRIDNVKRAVRSLCVFSSADSAKALKCYKENCVFLLRACSSQGWIHGGRNLHGHLIKMGVSSDRSVAAKILLMYLNFEKYVEVDVMISAFGGFDLVVWNCMISASLEKGRVEKACRLFDEMPERNEFSWTALVAGLMRCGRVDDAAEYFGRNPFRDVVSWTAMIHGYVQNGMYCLALKVFCRMLNRGILPNEVTFTCIVKGCVGLCDFGFGKSVVGLILKCGLENNLSVCNCLITLHLRMGETDLAKRIFDGMKERDVVSWTSILDVYVEMGKLIEARRIFDDMPERNEISWSTMIARYSQVGDAEEALALFKHMLHDGIRPTVSCFSSILSASATLAALELGMCIHSNAIKFGLETDVSVGSTLIDMYCKCGKTEDGRRAFDSILVKNVVSWNSMVFGYNLNGLIDEARELFEKIPSRNTISWNTMIAGLVQSEYCDKVVDIFNEMLLSGEIPNASTFSSVLRACATIASLEKGKNIHGKIIKLGISYEVFMGTALIDMYAKSGDIESSRSVFDRMHEKNEITWTAMIQGLADNGLAMESLILFEEMQRSDVVPTELMFLAVLFACSHCGLVDKGFRQFESMEKIYGIMPRGRHYTCMVDLLARSGRLREAEIFIEAMPFQPEANAWAALLSGCSTYKNEEIAERIAKKLWELGEENSAGYVLLSNIYASAGRWKDVAKIRKSLRDKGLKKMEGCSWIEVRNEVRSFHCEDGQQLLPSGMYGILEVLMSQIADVQCLQTS</sequence>
<dbReference type="GO" id="GO:0009451">
    <property type="term" value="P:RNA modification"/>
    <property type="evidence" value="ECO:0007669"/>
    <property type="project" value="InterPro"/>
</dbReference>
<accession>A0AAP0IQV8</accession>
<protein>
    <recommendedName>
        <fullName evidence="5">Chlororespiratory reduction 21</fullName>
    </recommendedName>
</protein>
<dbReference type="NCBIfam" id="TIGR00756">
    <property type="entry name" value="PPR"/>
    <property type="match status" value="8"/>
</dbReference>
<dbReference type="InterPro" id="IPR002885">
    <property type="entry name" value="PPR_rpt"/>
</dbReference>